<comment type="caution">
    <text evidence="2">The sequence shown here is derived from an EMBL/GenBank/DDBJ whole genome shotgun (WGS) entry which is preliminary data.</text>
</comment>
<dbReference type="SUPFAM" id="SSF49503">
    <property type="entry name" value="Cupredoxins"/>
    <property type="match status" value="1"/>
</dbReference>
<proteinExistence type="predicted"/>
<accession>A0A9W6R724</accession>
<evidence type="ECO:0000259" key="1">
    <source>
        <dbReference type="Pfam" id="PF00394"/>
    </source>
</evidence>
<evidence type="ECO:0000313" key="2">
    <source>
        <dbReference type="EMBL" id="GLY68792.1"/>
    </source>
</evidence>
<organism evidence="2 3">
    <name type="scientific">Amycolatopsis taiwanensis</name>
    <dbReference type="NCBI Taxonomy" id="342230"/>
    <lineage>
        <taxon>Bacteria</taxon>
        <taxon>Bacillati</taxon>
        <taxon>Actinomycetota</taxon>
        <taxon>Actinomycetes</taxon>
        <taxon>Pseudonocardiales</taxon>
        <taxon>Pseudonocardiaceae</taxon>
        <taxon>Amycolatopsis</taxon>
    </lineage>
</organism>
<dbReference type="Gene3D" id="2.60.40.420">
    <property type="entry name" value="Cupredoxins - blue copper proteins"/>
    <property type="match status" value="1"/>
</dbReference>
<dbReference type="Proteomes" id="UP001165136">
    <property type="component" value="Unassembled WGS sequence"/>
</dbReference>
<dbReference type="EMBL" id="BSTI01000013">
    <property type="protein sequence ID" value="GLY68792.1"/>
    <property type="molecule type" value="Genomic_DNA"/>
</dbReference>
<feature type="domain" description="Plastocyanin-like" evidence="1">
    <location>
        <begin position="9"/>
        <end position="78"/>
    </location>
</feature>
<sequence>MLANGRISSAPAAFASKAGQRIRLWLINAAADTAFRVGVPGVRMRVTHTDGFPATAQNEVDAVLLGMGERIDAIITIPGQGVPVLAVAEGKDGYAQVPVHAGANRAGTTNDSAVEELKLARVATVADSPPLPASR</sequence>
<evidence type="ECO:0000313" key="3">
    <source>
        <dbReference type="Proteomes" id="UP001165136"/>
    </source>
</evidence>
<reference evidence="2" key="1">
    <citation type="submission" date="2023-03" db="EMBL/GenBank/DDBJ databases">
        <title>Amycolatopsis taiwanensis NBRC 103393.</title>
        <authorList>
            <person name="Ichikawa N."/>
            <person name="Sato H."/>
            <person name="Tonouchi N."/>
        </authorList>
    </citation>
    <scope>NUCLEOTIDE SEQUENCE</scope>
    <source>
        <strain evidence="2">NBRC 103393</strain>
    </source>
</reference>
<name>A0A9W6R724_9PSEU</name>
<protein>
    <recommendedName>
        <fullName evidence="1">Plastocyanin-like domain-containing protein</fullName>
    </recommendedName>
</protein>
<dbReference type="InterPro" id="IPR001117">
    <property type="entry name" value="Cu-oxidase_2nd"/>
</dbReference>
<dbReference type="AlphaFoldDB" id="A0A9W6R724"/>
<dbReference type="Pfam" id="PF00394">
    <property type="entry name" value="Cu-oxidase"/>
    <property type="match status" value="1"/>
</dbReference>
<keyword evidence="3" id="KW-1185">Reference proteome</keyword>
<gene>
    <name evidence="2" type="ORF">Atai01_54110</name>
</gene>
<dbReference type="InterPro" id="IPR008972">
    <property type="entry name" value="Cupredoxin"/>
</dbReference>